<sequence length="77" mass="8781">LITDTQLQRKCFNYCPKCNAGENDIEWGEKEWGGECGWQNATCNKCGCEFTETYEYVYSEVDAPIEPIPTPHPSPDE</sequence>
<organism evidence="1">
    <name type="scientific">marine sediment metagenome</name>
    <dbReference type="NCBI Taxonomy" id="412755"/>
    <lineage>
        <taxon>unclassified sequences</taxon>
        <taxon>metagenomes</taxon>
        <taxon>ecological metagenomes</taxon>
    </lineage>
</organism>
<comment type="caution">
    <text evidence="1">The sequence shown here is derived from an EMBL/GenBank/DDBJ whole genome shotgun (WGS) entry which is preliminary data.</text>
</comment>
<reference evidence="1" key="1">
    <citation type="journal article" date="2015" name="Nature">
        <title>Complex archaea that bridge the gap between prokaryotes and eukaryotes.</title>
        <authorList>
            <person name="Spang A."/>
            <person name="Saw J.H."/>
            <person name="Jorgensen S.L."/>
            <person name="Zaremba-Niedzwiedzka K."/>
            <person name="Martijn J."/>
            <person name="Lind A.E."/>
            <person name="van Eijk R."/>
            <person name="Schleper C."/>
            <person name="Guy L."/>
            <person name="Ettema T.J."/>
        </authorList>
    </citation>
    <scope>NUCLEOTIDE SEQUENCE</scope>
</reference>
<proteinExistence type="predicted"/>
<protein>
    <submittedName>
        <fullName evidence="1">Uncharacterized protein</fullName>
    </submittedName>
</protein>
<accession>A0A0F9B8V1</accession>
<dbReference type="EMBL" id="LAZR01039004">
    <property type="protein sequence ID" value="KKL18095.1"/>
    <property type="molecule type" value="Genomic_DNA"/>
</dbReference>
<gene>
    <name evidence="1" type="ORF">LCGC14_2478990</name>
</gene>
<feature type="non-terminal residue" evidence="1">
    <location>
        <position position="1"/>
    </location>
</feature>
<evidence type="ECO:0000313" key="1">
    <source>
        <dbReference type="EMBL" id="KKL18095.1"/>
    </source>
</evidence>
<name>A0A0F9B8V1_9ZZZZ</name>
<dbReference type="AlphaFoldDB" id="A0A0F9B8V1"/>